<reference evidence="3" key="1">
    <citation type="submission" date="2025-08" db="UniProtKB">
        <authorList>
            <consortium name="RefSeq"/>
        </authorList>
    </citation>
    <scope>IDENTIFICATION</scope>
</reference>
<dbReference type="SUPFAM" id="SSF53098">
    <property type="entry name" value="Ribonuclease H-like"/>
    <property type="match status" value="1"/>
</dbReference>
<name>A0A2I4D7P1_AUSLI</name>
<dbReference type="Proteomes" id="UP000192220">
    <property type="component" value="Unplaced"/>
</dbReference>
<dbReference type="InterPro" id="IPR012337">
    <property type="entry name" value="RNaseH-like_sf"/>
</dbReference>
<dbReference type="PROSITE" id="PS50994">
    <property type="entry name" value="INTEGRASE"/>
    <property type="match status" value="1"/>
</dbReference>
<dbReference type="KEGG" id="alim:106535729"/>
<dbReference type="STRING" id="52670.A0A2I4D7P1"/>
<protein>
    <submittedName>
        <fullName evidence="3">Uncharacterized protein LOC106535729</fullName>
    </submittedName>
</protein>
<sequence>MANLPADHVTPSQPPFTSVGVDYFGPINIKRGRSEVKRYGCLFTCLTTRAIHLEVAHTLDTDSFINALQRFMARRGTPLLIRSDNGMNFVGARHELQKALDEWNQQKIEKHLLQQETQWKFNPPTASHMGGVWERQIRSVRSILMNLTRQQTLDDEGLMTFFCIVEKIVNGRPLTKLSEDPRDGQPLTPNDLLLLRPECTLPPGHFVKQDLYRRRWRQVQYLADVFWSRWVKEYLPDLQQRQKWYHPSRNYKVGDLVLILHESTPRSQWPLGLVTDVNIGTDGLVRSVQVKTLTGTYTRPIHKLCLLEGNMDE</sequence>
<dbReference type="RefSeq" id="XP_013888252.1">
    <property type="nucleotide sequence ID" value="XM_014032798.1"/>
</dbReference>
<dbReference type="AlphaFoldDB" id="A0A2I4D7P1"/>
<dbReference type="GO" id="GO:0003676">
    <property type="term" value="F:nucleic acid binding"/>
    <property type="evidence" value="ECO:0007669"/>
    <property type="project" value="InterPro"/>
</dbReference>
<dbReference type="InParanoid" id="A0A2I4D7P1"/>
<evidence type="ECO:0000313" key="2">
    <source>
        <dbReference type="Proteomes" id="UP000192220"/>
    </source>
</evidence>
<evidence type="ECO:0000259" key="1">
    <source>
        <dbReference type="PROSITE" id="PS50994"/>
    </source>
</evidence>
<evidence type="ECO:0000313" key="3">
    <source>
        <dbReference type="RefSeq" id="XP_013888252.1"/>
    </source>
</evidence>
<dbReference type="Gene3D" id="3.30.420.10">
    <property type="entry name" value="Ribonuclease H-like superfamily/Ribonuclease H"/>
    <property type="match status" value="1"/>
</dbReference>
<organism evidence="2 3">
    <name type="scientific">Austrofundulus limnaeus</name>
    <name type="common">Annual killifish</name>
    <dbReference type="NCBI Taxonomy" id="52670"/>
    <lineage>
        <taxon>Eukaryota</taxon>
        <taxon>Metazoa</taxon>
        <taxon>Chordata</taxon>
        <taxon>Craniata</taxon>
        <taxon>Vertebrata</taxon>
        <taxon>Euteleostomi</taxon>
        <taxon>Actinopterygii</taxon>
        <taxon>Neopterygii</taxon>
        <taxon>Teleostei</taxon>
        <taxon>Neoteleostei</taxon>
        <taxon>Acanthomorphata</taxon>
        <taxon>Ovalentaria</taxon>
        <taxon>Atherinomorphae</taxon>
        <taxon>Cyprinodontiformes</taxon>
        <taxon>Rivulidae</taxon>
        <taxon>Austrofundulus</taxon>
    </lineage>
</organism>
<gene>
    <name evidence="3" type="primary">LOC106535729</name>
</gene>
<dbReference type="GeneID" id="106535729"/>
<keyword evidence="2" id="KW-1185">Reference proteome</keyword>
<proteinExistence type="predicted"/>
<dbReference type="Pfam" id="PF18701">
    <property type="entry name" value="DUF5641"/>
    <property type="match status" value="1"/>
</dbReference>
<accession>A0A2I4D7P1</accession>
<dbReference type="InterPro" id="IPR001584">
    <property type="entry name" value="Integrase_cat-core"/>
</dbReference>
<dbReference type="OrthoDB" id="8046937at2759"/>
<dbReference type="InterPro" id="IPR040676">
    <property type="entry name" value="DUF5641"/>
</dbReference>
<dbReference type="PANTHER" id="PTHR47331:SF1">
    <property type="entry name" value="GAG-LIKE PROTEIN"/>
    <property type="match status" value="1"/>
</dbReference>
<dbReference type="GO" id="GO:0015074">
    <property type="term" value="P:DNA integration"/>
    <property type="evidence" value="ECO:0007669"/>
    <property type="project" value="InterPro"/>
</dbReference>
<feature type="domain" description="Integrase catalytic" evidence="1">
    <location>
        <begin position="10"/>
        <end position="197"/>
    </location>
</feature>
<dbReference type="PANTHER" id="PTHR47331">
    <property type="entry name" value="PHD-TYPE DOMAIN-CONTAINING PROTEIN"/>
    <property type="match status" value="1"/>
</dbReference>
<dbReference type="InterPro" id="IPR036397">
    <property type="entry name" value="RNaseH_sf"/>
</dbReference>